<gene>
    <name evidence="1" type="ORF">K3G42_022665</name>
</gene>
<organism evidence="1 2">
    <name type="scientific">Sphaerodactylus townsendi</name>
    <dbReference type="NCBI Taxonomy" id="933632"/>
    <lineage>
        <taxon>Eukaryota</taxon>
        <taxon>Metazoa</taxon>
        <taxon>Chordata</taxon>
        <taxon>Craniata</taxon>
        <taxon>Vertebrata</taxon>
        <taxon>Euteleostomi</taxon>
        <taxon>Lepidosauria</taxon>
        <taxon>Squamata</taxon>
        <taxon>Bifurcata</taxon>
        <taxon>Gekkota</taxon>
        <taxon>Sphaerodactylidae</taxon>
        <taxon>Sphaerodactylus</taxon>
    </lineage>
</organism>
<protein>
    <submittedName>
        <fullName evidence="1">Uncharacterized protein</fullName>
    </submittedName>
</protein>
<reference evidence="1" key="1">
    <citation type="submission" date="2021-08" db="EMBL/GenBank/DDBJ databases">
        <title>The first chromosome-level gecko genome reveals the dynamic sex chromosomes of Neotropical dwarf geckos (Sphaerodactylidae: Sphaerodactylus).</title>
        <authorList>
            <person name="Pinto B.J."/>
            <person name="Keating S.E."/>
            <person name="Gamble T."/>
        </authorList>
    </citation>
    <scope>NUCLEOTIDE SEQUENCE</scope>
    <source>
        <strain evidence="1">TG3544</strain>
    </source>
</reference>
<evidence type="ECO:0000313" key="1">
    <source>
        <dbReference type="EMBL" id="KAH8007463.1"/>
    </source>
</evidence>
<dbReference type="EMBL" id="CM037619">
    <property type="protein sequence ID" value="KAH8007463.1"/>
    <property type="molecule type" value="Genomic_DNA"/>
</dbReference>
<keyword evidence="2" id="KW-1185">Reference proteome</keyword>
<accession>A0ACB8FPU0</accession>
<name>A0ACB8FPU0_9SAUR</name>
<sequence length="183" mass="20954">MCVAVRDSCSVVLGCHGSHWPSSLDCDRFPADEDVCLGSLSEEQKHIVKAFPKPTCQICPAVEESLSYKNVVDLLCINDFAMKVKLSRKRIVFSIQQYNVNCQAVFITPNLVLPYDACSVMEQWLLVNEDCTQKMTHSHHPMVYLIVGSTVESNVLVHRVYRWPEWNSQLTLLTWKLRQHKCI</sequence>
<proteinExistence type="predicted"/>
<comment type="caution">
    <text evidence="1">The sequence shown here is derived from an EMBL/GenBank/DDBJ whole genome shotgun (WGS) entry which is preliminary data.</text>
</comment>
<evidence type="ECO:0000313" key="2">
    <source>
        <dbReference type="Proteomes" id="UP000827872"/>
    </source>
</evidence>
<dbReference type="Proteomes" id="UP000827872">
    <property type="component" value="Linkage Group LG06"/>
</dbReference>